<evidence type="ECO:0000313" key="2">
    <source>
        <dbReference type="Proteomes" id="UP000299102"/>
    </source>
</evidence>
<reference evidence="1 2" key="1">
    <citation type="journal article" date="2019" name="Commun. Biol.">
        <title>The bagworm genome reveals a unique fibroin gene that provides high tensile strength.</title>
        <authorList>
            <person name="Kono N."/>
            <person name="Nakamura H."/>
            <person name="Ohtoshi R."/>
            <person name="Tomita M."/>
            <person name="Numata K."/>
            <person name="Arakawa K."/>
        </authorList>
    </citation>
    <scope>NUCLEOTIDE SEQUENCE [LARGE SCALE GENOMIC DNA]</scope>
</reference>
<dbReference type="GO" id="GO:0003676">
    <property type="term" value="F:nucleic acid binding"/>
    <property type="evidence" value="ECO:0007669"/>
    <property type="project" value="InterPro"/>
</dbReference>
<evidence type="ECO:0000313" key="1">
    <source>
        <dbReference type="EMBL" id="GBP46587.1"/>
    </source>
</evidence>
<dbReference type="InterPro" id="IPR036397">
    <property type="entry name" value="RNaseH_sf"/>
</dbReference>
<gene>
    <name evidence="1" type="ORF">EVAR_95049_1</name>
</gene>
<accession>A0A4C1W8Y6</accession>
<keyword evidence="2" id="KW-1185">Reference proteome</keyword>
<name>A0A4C1W8Y6_EUMVA</name>
<comment type="caution">
    <text evidence="1">The sequence shown here is derived from an EMBL/GenBank/DDBJ whole genome shotgun (WGS) entry which is preliminary data.</text>
</comment>
<dbReference type="AlphaFoldDB" id="A0A4C1W8Y6"/>
<dbReference type="Proteomes" id="UP000299102">
    <property type="component" value="Unassembled WGS sequence"/>
</dbReference>
<dbReference type="OrthoDB" id="10017160at2759"/>
<evidence type="ECO:0008006" key="3">
    <source>
        <dbReference type="Google" id="ProtNLM"/>
    </source>
</evidence>
<proteinExistence type="predicted"/>
<dbReference type="Gene3D" id="3.30.420.10">
    <property type="entry name" value="Ribonuclease H-like superfamily/Ribonuclease H"/>
    <property type="match status" value="1"/>
</dbReference>
<organism evidence="1 2">
    <name type="scientific">Eumeta variegata</name>
    <name type="common">Bagworm moth</name>
    <name type="synonym">Eumeta japonica</name>
    <dbReference type="NCBI Taxonomy" id="151549"/>
    <lineage>
        <taxon>Eukaryota</taxon>
        <taxon>Metazoa</taxon>
        <taxon>Ecdysozoa</taxon>
        <taxon>Arthropoda</taxon>
        <taxon>Hexapoda</taxon>
        <taxon>Insecta</taxon>
        <taxon>Pterygota</taxon>
        <taxon>Neoptera</taxon>
        <taxon>Endopterygota</taxon>
        <taxon>Lepidoptera</taxon>
        <taxon>Glossata</taxon>
        <taxon>Ditrysia</taxon>
        <taxon>Tineoidea</taxon>
        <taxon>Psychidae</taxon>
        <taxon>Oiketicinae</taxon>
        <taxon>Eumeta</taxon>
    </lineage>
</organism>
<sequence>MQQSTVCVYRNTPKSTKVPGERSATERIIAYFFNKTGHMATVALKNCRIVNSNWYTAICLPQVIAELRENNRERRIILHHDNTSSHTAKQTNRFLK</sequence>
<protein>
    <recommendedName>
        <fullName evidence="3">Mariner Mos1 transposase</fullName>
    </recommendedName>
</protein>
<dbReference type="EMBL" id="BGZK01000487">
    <property type="protein sequence ID" value="GBP46587.1"/>
    <property type="molecule type" value="Genomic_DNA"/>
</dbReference>